<keyword evidence="3" id="KW-1185">Reference proteome</keyword>
<dbReference type="RefSeq" id="WP_006211198.1">
    <property type="nucleotide sequence ID" value="NZ_CP147845.1"/>
</dbReference>
<proteinExistence type="predicted"/>
<dbReference type="InterPro" id="IPR001932">
    <property type="entry name" value="PPM-type_phosphatase-like_dom"/>
</dbReference>
<dbReference type="SUPFAM" id="SSF81606">
    <property type="entry name" value="PP2C-like"/>
    <property type="match status" value="1"/>
</dbReference>
<protein>
    <recommendedName>
        <fullName evidence="1">PPM-type phosphatase domain-containing protein</fullName>
    </recommendedName>
</protein>
<dbReference type="AlphaFoldDB" id="A0A163E5X6"/>
<feature type="domain" description="PPM-type phosphatase" evidence="1">
    <location>
        <begin position="47"/>
        <end position="279"/>
    </location>
</feature>
<evidence type="ECO:0000313" key="3">
    <source>
        <dbReference type="Proteomes" id="UP000076796"/>
    </source>
</evidence>
<evidence type="ECO:0000313" key="2">
    <source>
        <dbReference type="EMBL" id="KZS43628.1"/>
    </source>
</evidence>
<gene>
    <name evidence="2" type="ORF">AWU65_26395</name>
</gene>
<evidence type="ECO:0000259" key="1">
    <source>
        <dbReference type="PROSITE" id="PS51746"/>
    </source>
</evidence>
<dbReference type="PROSITE" id="PS51746">
    <property type="entry name" value="PPM_2"/>
    <property type="match status" value="1"/>
</dbReference>
<dbReference type="STRING" id="59843.A3958_25130"/>
<dbReference type="GeneID" id="97554868"/>
<reference evidence="2" key="1">
    <citation type="journal article" date="2016" name="Genome Announc.">
        <title>Draft genomes of two strains of Paenibacillus glucanolyticus with capability to degrade lignocellulose.</title>
        <authorList>
            <person name="Mathews S.L."/>
            <person name="Pawlak J."/>
            <person name="Grunden A.M."/>
        </authorList>
    </citation>
    <scope>NUCLEOTIDE SEQUENCE [LARGE SCALE GENOMIC DNA]</scope>
    <source>
        <strain evidence="2">SLM1</strain>
    </source>
</reference>
<organism evidence="2 3">
    <name type="scientific">Paenibacillus glucanolyticus</name>
    <dbReference type="NCBI Taxonomy" id="59843"/>
    <lineage>
        <taxon>Bacteria</taxon>
        <taxon>Bacillati</taxon>
        <taxon>Bacillota</taxon>
        <taxon>Bacilli</taxon>
        <taxon>Bacillales</taxon>
        <taxon>Paenibacillaceae</taxon>
        <taxon>Paenibacillus</taxon>
    </lineage>
</organism>
<dbReference type="OrthoDB" id="153070at2"/>
<accession>A0A163E5X6</accession>
<sequence>MKRSYAGSMDSWGARKKSPTSTYYYESKQTGEEPLTRIRDLFTCRYAYGRAAESVKLSEKGQDFLAFSLNEDVCRFVLCDGVGLSYRGDVASRLLGQGLMEWLENQEELSSASLERKLKDLSLEADRELRDLSVDSATPKLLREVLEEKQRMGSEAMYICGRIELPTRFRRKGRLWLAWQGDSRVRLWHKQRELTSLFGDHFRTAERWSSRIGPVGGKPHVYSSRLDHESEYRLQLYSDGLNDLDAVMEHIPDEQVQVLMNALHTDGLEDDASFLEFMW</sequence>
<dbReference type="Gene3D" id="3.60.40.10">
    <property type="entry name" value="PPM-type phosphatase domain"/>
    <property type="match status" value="1"/>
</dbReference>
<dbReference type="InterPro" id="IPR036457">
    <property type="entry name" value="PPM-type-like_dom_sf"/>
</dbReference>
<comment type="caution">
    <text evidence="2">The sequence shown here is derived from an EMBL/GenBank/DDBJ whole genome shotgun (WGS) entry which is preliminary data.</text>
</comment>
<dbReference type="Proteomes" id="UP000076796">
    <property type="component" value="Unassembled WGS sequence"/>
</dbReference>
<name>A0A163E5X6_9BACL</name>
<dbReference type="EMBL" id="LWMH01000002">
    <property type="protein sequence ID" value="KZS43628.1"/>
    <property type="molecule type" value="Genomic_DNA"/>
</dbReference>